<keyword evidence="1" id="KW-0472">Membrane</keyword>
<name>A0A949JA16_9ACTN</name>
<keyword evidence="1" id="KW-1133">Transmembrane helix</keyword>
<dbReference type="RefSeq" id="WP_211038736.1">
    <property type="nucleotide sequence ID" value="NZ_JAELVF020000001.1"/>
</dbReference>
<protein>
    <submittedName>
        <fullName evidence="2">Uncharacterized protein</fullName>
    </submittedName>
</protein>
<dbReference type="AlphaFoldDB" id="A0A949JA16"/>
<comment type="caution">
    <text evidence="2">The sequence shown here is derived from an EMBL/GenBank/DDBJ whole genome shotgun (WGS) entry which is preliminary data.</text>
</comment>
<feature type="transmembrane region" description="Helical" evidence="1">
    <location>
        <begin position="97"/>
        <end position="121"/>
    </location>
</feature>
<gene>
    <name evidence="2" type="ORF">JGS22_000970</name>
</gene>
<reference evidence="2" key="1">
    <citation type="submission" date="2021-06" db="EMBL/GenBank/DDBJ databases">
        <title>Sequencing of actinobacteria type strains.</title>
        <authorList>
            <person name="Nguyen G.-S."/>
            <person name="Wentzel A."/>
        </authorList>
    </citation>
    <scope>NUCLEOTIDE SEQUENCE</scope>
    <source>
        <strain evidence="2">P38-E01</strain>
    </source>
</reference>
<keyword evidence="1" id="KW-0812">Transmembrane</keyword>
<evidence type="ECO:0000313" key="2">
    <source>
        <dbReference type="EMBL" id="MBU7596243.1"/>
    </source>
</evidence>
<dbReference type="Proteomes" id="UP000694501">
    <property type="component" value="Unassembled WGS sequence"/>
</dbReference>
<accession>A0A949JA16</accession>
<feature type="transmembrane region" description="Helical" evidence="1">
    <location>
        <begin position="141"/>
        <end position="160"/>
    </location>
</feature>
<evidence type="ECO:0000313" key="3">
    <source>
        <dbReference type="Proteomes" id="UP000694501"/>
    </source>
</evidence>
<keyword evidence="3" id="KW-1185">Reference proteome</keyword>
<organism evidence="2 3">
    <name type="scientific">Streptomyces tardus</name>
    <dbReference type="NCBI Taxonomy" id="2780544"/>
    <lineage>
        <taxon>Bacteria</taxon>
        <taxon>Bacillati</taxon>
        <taxon>Actinomycetota</taxon>
        <taxon>Actinomycetes</taxon>
        <taxon>Kitasatosporales</taxon>
        <taxon>Streptomycetaceae</taxon>
        <taxon>Streptomyces</taxon>
    </lineage>
</organism>
<proteinExistence type="predicted"/>
<sequence>MQRTRFTADLADESIATVDIDHASGRASLYRNNRHVRTAEMPTGFTLGSERIEVAVSPYGMRRICLTRADGAQERLDPAPGTPEHWRERLSQRHPKVSRATAVGAVAVLVVNLVLLAPQLLEVVAHLSVRSDRFPPSVSPVSLPVWLNTILTVTAALAATERALTFRHHRIVDIETEGLSP</sequence>
<evidence type="ECO:0000256" key="1">
    <source>
        <dbReference type="SAM" id="Phobius"/>
    </source>
</evidence>
<dbReference type="EMBL" id="JAELVF020000001">
    <property type="protein sequence ID" value="MBU7596243.1"/>
    <property type="molecule type" value="Genomic_DNA"/>
</dbReference>